<accession>A0A7M4DMC2</accession>
<dbReference type="PROSITE" id="PS51186">
    <property type="entry name" value="GNAT"/>
    <property type="match status" value="1"/>
</dbReference>
<dbReference type="SUPFAM" id="SSF55729">
    <property type="entry name" value="Acyl-CoA N-acyltransferases (Nat)"/>
    <property type="match status" value="1"/>
</dbReference>
<name>A0A7M4DMC2_9MICO</name>
<dbReference type="Gene3D" id="3.40.630.30">
    <property type="match status" value="1"/>
</dbReference>
<evidence type="ECO:0000313" key="2">
    <source>
        <dbReference type="EMBL" id="VZO38531.1"/>
    </source>
</evidence>
<keyword evidence="2" id="KW-0808">Transferase</keyword>
<protein>
    <submittedName>
        <fullName evidence="2">Acetyltransferase (GNAT) family protein</fullName>
    </submittedName>
</protein>
<dbReference type="EMBL" id="CACRYJ010000048">
    <property type="protein sequence ID" value="VZO38531.1"/>
    <property type="molecule type" value="Genomic_DNA"/>
</dbReference>
<dbReference type="Proteomes" id="UP000419743">
    <property type="component" value="Unassembled WGS sequence"/>
</dbReference>
<dbReference type="GO" id="GO:0016747">
    <property type="term" value="F:acyltransferase activity, transferring groups other than amino-acyl groups"/>
    <property type="evidence" value="ECO:0007669"/>
    <property type="project" value="InterPro"/>
</dbReference>
<dbReference type="InterPro" id="IPR000182">
    <property type="entry name" value="GNAT_dom"/>
</dbReference>
<evidence type="ECO:0000313" key="3">
    <source>
        <dbReference type="Proteomes" id="UP000419743"/>
    </source>
</evidence>
<reference evidence="2 3" key="1">
    <citation type="submission" date="2019-11" db="EMBL/GenBank/DDBJ databases">
        <authorList>
            <person name="Criscuolo A."/>
        </authorList>
    </citation>
    <scope>NUCLEOTIDE SEQUENCE [LARGE SCALE GENOMIC DNA]</scope>
    <source>
        <strain evidence="2">CIP111667</strain>
    </source>
</reference>
<dbReference type="AlphaFoldDB" id="A0A7M4DMC2"/>
<evidence type="ECO:0000259" key="1">
    <source>
        <dbReference type="PROSITE" id="PS51186"/>
    </source>
</evidence>
<proteinExistence type="predicted"/>
<gene>
    <name evidence="2" type="ORF">HALOF300_03291</name>
</gene>
<dbReference type="Pfam" id="PF00583">
    <property type="entry name" value="Acetyltransf_1"/>
    <property type="match status" value="1"/>
</dbReference>
<feature type="domain" description="N-acetyltransferase" evidence="1">
    <location>
        <begin position="24"/>
        <end position="199"/>
    </location>
</feature>
<comment type="caution">
    <text evidence="2">The sequence shown here is derived from an EMBL/GenBank/DDBJ whole genome shotgun (WGS) entry which is preliminary data.</text>
</comment>
<organism evidence="2 3">
    <name type="scientific">Occultella aeris</name>
    <dbReference type="NCBI Taxonomy" id="2761496"/>
    <lineage>
        <taxon>Bacteria</taxon>
        <taxon>Bacillati</taxon>
        <taxon>Actinomycetota</taxon>
        <taxon>Actinomycetes</taxon>
        <taxon>Micrococcales</taxon>
        <taxon>Ruaniaceae</taxon>
        <taxon>Occultella</taxon>
    </lineage>
</organism>
<sequence>MNGADSGVTEVVPATAQRFDDVVTILAPKDPDAPVCWCLSYRLPNRENQSLRGSDRAARLRRYAEEGTPPGVVAYVDGEPAGWCSVSPRASHHRLTHSRTIPTVDDVPVWSVICFVIRPPFRRQGLAAQLLEGAVAYAATRAAPALEAYPIDPEGARISSAFAYVGTTALFEAAGFERVARTTSTSGGMTRWLMRRDLTSLAPGGQAAG</sequence>
<dbReference type="InterPro" id="IPR016181">
    <property type="entry name" value="Acyl_CoA_acyltransferase"/>
</dbReference>
<dbReference type="CDD" id="cd04301">
    <property type="entry name" value="NAT_SF"/>
    <property type="match status" value="1"/>
</dbReference>
<keyword evidence="3" id="KW-1185">Reference proteome</keyword>